<proteinExistence type="predicted"/>
<evidence type="ECO:0000313" key="2">
    <source>
        <dbReference type="Proteomes" id="UP001153331"/>
    </source>
</evidence>
<dbReference type="Proteomes" id="UP001153331">
    <property type="component" value="Unassembled WGS sequence"/>
</dbReference>
<keyword evidence="2" id="KW-1185">Reference proteome</keyword>
<comment type="caution">
    <text evidence="1">The sequence shown here is derived from an EMBL/GenBank/DDBJ whole genome shotgun (WGS) entry which is preliminary data.</text>
</comment>
<accession>A0ACC2I871</accession>
<gene>
    <name evidence="1" type="ORF">OPT61_g6087</name>
</gene>
<reference evidence="1" key="1">
    <citation type="submission" date="2022-11" db="EMBL/GenBank/DDBJ databases">
        <title>Genome Sequence of Boeremia exigua.</title>
        <authorList>
            <person name="Buettner E."/>
        </authorList>
    </citation>
    <scope>NUCLEOTIDE SEQUENCE</scope>
    <source>
        <strain evidence="1">CU02</strain>
    </source>
</reference>
<name>A0ACC2I871_9PLEO</name>
<organism evidence="1 2">
    <name type="scientific">Boeremia exigua</name>
    <dbReference type="NCBI Taxonomy" id="749465"/>
    <lineage>
        <taxon>Eukaryota</taxon>
        <taxon>Fungi</taxon>
        <taxon>Dikarya</taxon>
        <taxon>Ascomycota</taxon>
        <taxon>Pezizomycotina</taxon>
        <taxon>Dothideomycetes</taxon>
        <taxon>Pleosporomycetidae</taxon>
        <taxon>Pleosporales</taxon>
        <taxon>Pleosporineae</taxon>
        <taxon>Didymellaceae</taxon>
        <taxon>Boeremia</taxon>
    </lineage>
</organism>
<dbReference type="EMBL" id="JAPHNI010000420">
    <property type="protein sequence ID" value="KAJ8111277.1"/>
    <property type="molecule type" value="Genomic_DNA"/>
</dbReference>
<protein>
    <submittedName>
        <fullName evidence="1">Uncharacterized protein</fullName>
    </submittedName>
</protein>
<evidence type="ECO:0000313" key="1">
    <source>
        <dbReference type="EMBL" id="KAJ8111277.1"/>
    </source>
</evidence>
<sequence>MASTRDTVMVDAATKSQDTGDIDDLLQTNYSDAFAFTEDEKLSLELYDQLRELELQQSLLQAQDSGTLSSLVTDVSSLSDDDLQEQLMVAEREAMEAKAEYDLRNKITHNVIVSDPALKAVHGGGQTGFAEKRLLPLITENDTIAMIHGHLASKLASSTRALVVVEQAHMVANQKNRELSKTMLALAEAMKSQSAEDIDDPRLREQVRVVEKELKDSRRRMKTVKGILSAMIVGSGINWAADESLTELVLEDDDD</sequence>